<accession>A0A0Q0VTT5</accession>
<dbReference type="AlphaFoldDB" id="A0A0Q0VTT5"/>
<dbReference type="Proteomes" id="UP000050443">
    <property type="component" value="Unassembled WGS sequence"/>
</dbReference>
<name>A0A0Q0VTT5_9FLAO</name>
<evidence type="ECO:0000313" key="3">
    <source>
        <dbReference type="Proteomes" id="UP000050443"/>
    </source>
</evidence>
<reference evidence="2 3" key="1">
    <citation type="submission" date="2014-09" db="EMBL/GenBank/DDBJ databases">
        <title>Genome sequence of Flavobacterium aquidurense RC62.</title>
        <authorList>
            <person name="Kim J.F."/>
            <person name="Kwak M.-J."/>
        </authorList>
    </citation>
    <scope>NUCLEOTIDE SEQUENCE [LARGE SCALE GENOMIC DNA]</scope>
    <source>
        <strain evidence="2 3">RC62</strain>
    </source>
</reference>
<evidence type="ECO:0000256" key="1">
    <source>
        <dbReference type="SAM" id="SignalP"/>
    </source>
</evidence>
<dbReference type="OrthoDB" id="1367181at2"/>
<keyword evidence="1" id="KW-0732">Signal</keyword>
<organism evidence="2 3">
    <name type="scientific">Flavobacterium aquidurense</name>
    <dbReference type="NCBI Taxonomy" id="362413"/>
    <lineage>
        <taxon>Bacteria</taxon>
        <taxon>Pseudomonadati</taxon>
        <taxon>Bacteroidota</taxon>
        <taxon>Flavobacteriia</taxon>
        <taxon>Flavobacteriales</taxon>
        <taxon>Flavobacteriaceae</taxon>
        <taxon>Flavobacterium</taxon>
    </lineage>
</organism>
<proteinExistence type="predicted"/>
<sequence>MKKQLPIVLFLLLSAISSAEENKAINPNKTISNTAAADTKRDTIIAAIKTAPLLATHDSKKTIEIILLKEPTNGTDWAKYILPIVTLFLGIAINRLIDWINKRSATVRSGERWVVELRITEVLIKQQMTDLIEFKDRLSLTELSMPEIKAMTNVKGDVFKSLDKNELTKFIEIKNSKPQYKRIFFTKAEKEKAYGDVINISNYTHGHIAIMEHQFNLIGEKFNSYTKSTSEYVHSFNQHLQEFLTEYGMYNLNYEKEGVNIFTDERTGPLSVLYASQIAPYMKTGRYNPFKLRDDFFVPAITHLAHFRFEESTLPLAKCITTCLNDIAGIEIAVVHMTKNINIILERYTELLDSLPKLITEIVGNKK</sequence>
<dbReference type="STRING" id="362413.RC62_2446"/>
<gene>
    <name evidence="2" type="ORF">RC62_2446</name>
</gene>
<dbReference type="RefSeq" id="WP_055098015.1">
    <property type="nucleotide sequence ID" value="NZ_JRLF01000015.1"/>
</dbReference>
<protein>
    <submittedName>
        <fullName evidence="2">Uncharacterized protein</fullName>
    </submittedName>
</protein>
<dbReference type="EMBL" id="JRLF01000015">
    <property type="protein sequence ID" value="KQB37280.1"/>
    <property type="molecule type" value="Genomic_DNA"/>
</dbReference>
<dbReference type="PATRIC" id="fig|362413.3.peg.2390"/>
<feature type="signal peptide" evidence="1">
    <location>
        <begin position="1"/>
        <end position="19"/>
    </location>
</feature>
<evidence type="ECO:0000313" key="2">
    <source>
        <dbReference type="EMBL" id="KQB37280.1"/>
    </source>
</evidence>
<comment type="caution">
    <text evidence="2">The sequence shown here is derived from an EMBL/GenBank/DDBJ whole genome shotgun (WGS) entry which is preliminary data.</text>
</comment>
<feature type="chain" id="PRO_5006185467" evidence="1">
    <location>
        <begin position="20"/>
        <end position="367"/>
    </location>
</feature>